<gene>
    <name evidence="4" type="ORF">MOTC310_30555</name>
</gene>
<proteinExistence type="inferred from homology"/>
<dbReference type="InterPro" id="IPR050423">
    <property type="entry name" value="UPF0337_stress_rsp"/>
</dbReference>
<name>A0ABU7TX53_9HYPH</name>
<comment type="caution">
    <text evidence="4">The sequence shown here is derived from an EMBL/GenBank/DDBJ whole genome shotgun (WGS) entry which is preliminary data.</text>
</comment>
<accession>A0ABU7TX53</accession>
<feature type="domain" description="CsbD-like" evidence="3">
    <location>
        <begin position="5"/>
        <end position="57"/>
    </location>
</feature>
<evidence type="ECO:0000259" key="3">
    <source>
        <dbReference type="Pfam" id="PF05532"/>
    </source>
</evidence>
<comment type="similarity">
    <text evidence="1">Belongs to the UPF0337 (CsbD) family.</text>
</comment>
<dbReference type="InterPro" id="IPR036629">
    <property type="entry name" value="YjbJ_sf"/>
</dbReference>
<evidence type="ECO:0000313" key="4">
    <source>
        <dbReference type="EMBL" id="MEE7494529.1"/>
    </source>
</evidence>
<keyword evidence="2" id="KW-0472">Membrane</keyword>
<dbReference type="PANTHER" id="PTHR34977:SF1">
    <property type="entry name" value="UPF0337 PROTEIN YJBJ"/>
    <property type="match status" value="1"/>
</dbReference>
<evidence type="ECO:0000313" key="5">
    <source>
        <dbReference type="Proteomes" id="UP001355206"/>
    </source>
</evidence>
<protein>
    <recommendedName>
        <fullName evidence="3">CsbD-like domain-containing protein</fullName>
    </recommendedName>
</protein>
<feature type="transmembrane region" description="Helical" evidence="2">
    <location>
        <begin position="87"/>
        <end position="106"/>
    </location>
</feature>
<sequence length="109" mass="11576">MVDTDRITGAAREFGGKAQGAVGDAVGSNRHAVEGRLREAQGAAENLYGQAKDAVRHAADEVTDHAAEAYDRSRHVAWEGHQKSVEWPHASLIVAGLVGFGLGFLVSRL</sequence>
<dbReference type="InterPro" id="IPR008462">
    <property type="entry name" value="CsbD"/>
</dbReference>
<dbReference type="EMBL" id="MLCA01000016">
    <property type="protein sequence ID" value="MEE7494529.1"/>
    <property type="molecule type" value="Genomic_DNA"/>
</dbReference>
<evidence type="ECO:0000256" key="1">
    <source>
        <dbReference type="ARBA" id="ARBA00009129"/>
    </source>
</evidence>
<keyword evidence="5" id="KW-1185">Reference proteome</keyword>
<keyword evidence="2" id="KW-0812">Transmembrane</keyword>
<dbReference type="SUPFAM" id="SSF69047">
    <property type="entry name" value="Hypothetical protein YjbJ"/>
    <property type="match status" value="1"/>
</dbReference>
<dbReference type="Proteomes" id="UP001355206">
    <property type="component" value="Unassembled WGS sequence"/>
</dbReference>
<keyword evidence="2" id="KW-1133">Transmembrane helix</keyword>
<dbReference type="PANTHER" id="PTHR34977">
    <property type="entry name" value="UPF0337 PROTEIN YJBJ"/>
    <property type="match status" value="1"/>
</dbReference>
<reference evidence="4 5" key="1">
    <citation type="journal article" date="2012" name="Genet. Mol. Biol.">
        <title>Analysis of 16S rRNA and mxaF genes revealing insights into Methylobacterium niche-specific plant association.</title>
        <authorList>
            <person name="Dourado M.N."/>
            <person name="Andreote F.D."/>
            <person name="Dini-Andreote F."/>
            <person name="Conti R."/>
            <person name="Araujo J.M."/>
            <person name="Araujo W.L."/>
        </authorList>
    </citation>
    <scope>NUCLEOTIDE SEQUENCE [LARGE SCALE GENOMIC DNA]</scope>
    <source>
        <strain evidence="4 5">TC3-10</strain>
    </source>
</reference>
<dbReference type="Gene3D" id="1.10.1470.10">
    <property type="entry name" value="YjbJ"/>
    <property type="match status" value="1"/>
</dbReference>
<dbReference type="Pfam" id="PF05532">
    <property type="entry name" value="CsbD"/>
    <property type="match status" value="1"/>
</dbReference>
<dbReference type="RefSeq" id="WP_331304495.1">
    <property type="nucleotide sequence ID" value="NZ_MLCA01000016.1"/>
</dbReference>
<organism evidence="4 5">
    <name type="scientific">Methylobacterium oryzae</name>
    <dbReference type="NCBI Taxonomy" id="334852"/>
    <lineage>
        <taxon>Bacteria</taxon>
        <taxon>Pseudomonadati</taxon>
        <taxon>Pseudomonadota</taxon>
        <taxon>Alphaproteobacteria</taxon>
        <taxon>Hyphomicrobiales</taxon>
        <taxon>Methylobacteriaceae</taxon>
        <taxon>Methylobacterium</taxon>
    </lineage>
</organism>
<evidence type="ECO:0000256" key="2">
    <source>
        <dbReference type="SAM" id="Phobius"/>
    </source>
</evidence>